<gene>
    <name evidence="3" type="ORF">ACFP3V_14845</name>
</gene>
<dbReference type="PROSITE" id="PS51257">
    <property type="entry name" value="PROKAR_LIPOPROTEIN"/>
    <property type="match status" value="1"/>
</dbReference>
<accession>A0ABW1G3V3</accession>
<reference evidence="4" key="1">
    <citation type="journal article" date="2019" name="Int. J. Syst. Evol. Microbiol.">
        <title>The Global Catalogue of Microorganisms (GCM) 10K type strain sequencing project: providing services to taxonomists for standard genome sequencing and annotation.</title>
        <authorList>
            <consortium name="The Broad Institute Genomics Platform"/>
            <consortium name="The Broad Institute Genome Sequencing Center for Infectious Disease"/>
            <person name="Wu L."/>
            <person name="Ma J."/>
        </authorList>
    </citation>
    <scope>NUCLEOTIDE SEQUENCE [LARGE SCALE GENOMIC DNA]</scope>
    <source>
        <strain evidence="4">JCM 4816</strain>
    </source>
</reference>
<dbReference type="Proteomes" id="UP001596174">
    <property type="component" value="Unassembled WGS sequence"/>
</dbReference>
<proteinExistence type="predicted"/>
<name>A0ABW1G3V3_9ACTN</name>
<organism evidence="3 4">
    <name type="scientific">Streptacidiphilus monticola</name>
    <dbReference type="NCBI Taxonomy" id="2161674"/>
    <lineage>
        <taxon>Bacteria</taxon>
        <taxon>Bacillati</taxon>
        <taxon>Actinomycetota</taxon>
        <taxon>Actinomycetes</taxon>
        <taxon>Kitasatosporales</taxon>
        <taxon>Streptomycetaceae</taxon>
        <taxon>Streptacidiphilus</taxon>
    </lineage>
</organism>
<protein>
    <recommendedName>
        <fullName evidence="5">Lipoprotein</fullName>
    </recommendedName>
</protein>
<feature type="signal peptide" evidence="2">
    <location>
        <begin position="1"/>
        <end position="23"/>
    </location>
</feature>
<keyword evidence="4" id="KW-1185">Reference proteome</keyword>
<evidence type="ECO:0000313" key="3">
    <source>
        <dbReference type="EMBL" id="MFC5908486.1"/>
    </source>
</evidence>
<dbReference type="EMBL" id="JBHSQJ010000059">
    <property type="protein sequence ID" value="MFC5908486.1"/>
    <property type="molecule type" value="Genomic_DNA"/>
</dbReference>
<evidence type="ECO:0008006" key="5">
    <source>
        <dbReference type="Google" id="ProtNLM"/>
    </source>
</evidence>
<evidence type="ECO:0000256" key="1">
    <source>
        <dbReference type="SAM" id="MobiDB-lite"/>
    </source>
</evidence>
<keyword evidence="2" id="KW-0732">Signal</keyword>
<feature type="chain" id="PRO_5046399878" description="Lipoprotein" evidence="2">
    <location>
        <begin position="24"/>
        <end position="257"/>
    </location>
</feature>
<comment type="caution">
    <text evidence="3">The sequence shown here is derived from an EMBL/GenBank/DDBJ whole genome shotgun (WGS) entry which is preliminary data.</text>
</comment>
<evidence type="ECO:0000256" key="2">
    <source>
        <dbReference type="SAM" id="SignalP"/>
    </source>
</evidence>
<dbReference type="RefSeq" id="WP_380583482.1">
    <property type="nucleotide sequence ID" value="NZ_JBHSQJ010000059.1"/>
</dbReference>
<evidence type="ECO:0000313" key="4">
    <source>
        <dbReference type="Proteomes" id="UP001596174"/>
    </source>
</evidence>
<sequence length="257" mass="25799">MHLSTRRILTAVAVVGTAVSTLAACGGGTSGGQKTSADSTPVVTAPSPTPTPTADPFAGMTADQIVKQAETAMAAATSLRVKGAMTDSGTHGTIDMVMVKGVGCQGTVDLSDEGGMSIVTLGKTIYLKLDSTFLKAMGLGSRASRLKGKYVKTTDSNKDLAAMASFCDLNTFAHGGTSSGDTYTKGGLSTVGGQQVLSLKDNSDNSSVLVTVAAPHRVVQINGPTAADGSVTVTYDVAAHITPPPASEVVSAATVGM</sequence>
<dbReference type="Gene3D" id="2.50.20.20">
    <property type="match status" value="1"/>
</dbReference>
<feature type="region of interest" description="Disordered" evidence="1">
    <location>
        <begin position="27"/>
        <end position="56"/>
    </location>
</feature>